<dbReference type="Gene3D" id="1.20.1260.10">
    <property type="match status" value="1"/>
</dbReference>
<feature type="domain" description="Ferritin-like diiron" evidence="10">
    <location>
        <begin position="1"/>
        <end position="145"/>
    </location>
</feature>
<dbReference type="CDD" id="cd00907">
    <property type="entry name" value="Bacterioferritin"/>
    <property type="match status" value="1"/>
</dbReference>
<keyword evidence="12" id="KW-1185">Reference proteome</keyword>
<dbReference type="PROSITE" id="PS00549">
    <property type="entry name" value="BACTERIOFERRITIN"/>
    <property type="match status" value="1"/>
</dbReference>
<evidence type="ECO:0000256" key="1">
    <source>
        <dbReference type="ARBA" id="ARBA00001970"/>
    </source>
</evidence>
<dbReference type="PANTHER" id="PTHR30295">
    <property type="entry name" value="BACTERIOFERRITIN"/>
    <property type="match status" value="1"/>
</dbReference>
<keyword evidence="11" id="KW-0560">Oxidoreductase</keyword>
<dbReference type="GO" id="GO:0004322">
    <property type="term" value="F:ferroxidase activity"/>
    <property type="evidence" value="ECO:0007669"/>
    <property type="project" value="UniProtKB-EC"/>
</dbReference>
<comment type="cofactor">
    <cofactor evidence="1">
        <name>heme b</name>
        <dbReference type="ChEBI" id="CHEBI:60344"/>
    </cofactor>
</comment>
<dbReference type="PRINTS" id="PR00601">
    <property type="entry name" value="BACFERRITIN"/>
</dbReference>
<dbReference type="InterPro" id="IPR002024">
    <property type="entry name" value="Bacterioferritin"/>
</dbReference>
<evidence type="ECO:0000256" key="9">
    <source>
        <dbReference type="RuleBase" id="RU000623"/>
    </source>
</evidence>
<comment type="caution">
    <text evidence="11">The sequence shown here is derived from an EMBL/GenBank/DDBJ whole genome shotgun (WGS) entry which is preliminary data.</text>
</comment>
<sequence length="159" mass="18398">MRGDANIIKHLNRCLGNELIAINQYFLHAKMYKDWGLDKLAHKEYEESIDEMKHADKLIERILFLEGLPNLQDLGKLRIGEDTKEMLECDLALELDAVPDLKAAIEYAESVQDYVSRDVFADILESEEEHIDWLETQLSLIEKVGLQNYQQSQISHHSS</sequence>
<evidence type="ECO:0000256" key="7">
    <source>
        <dbReference type="ARBA" id="ARBA00036243"/>
    </source>
</evidence>
<proteinExistence type="inferred from homology"/>
<comment type="function">
    <text evidence="8">Iron-storage protein, whose ferroxidase center binds Fe(2+), oxidizes it using dioxygen to Fe(3+), and participates in the subsequent Fe(3+) oxide mineral core formation within the central cavity of the BFR protein shell.</text>
</comment>
<dbReference type="RefSeq" id="WP_131259663.1">
    <property type="nucleotide sequence ID" value="NZ_JBHSUS010000001.1"/>
</dbReference>
<name>A0ABW1XKX5_9ALTE</name>
<evidence type="ECO:0000256" key="4">
    <source>
        <dbReference type="ARBA" id="ARBA00022617"/>
    </source>
</evidence>
<dbReference type="PANTHER" id="PTHR30295:SF0">
    <property type="entry name" value="BACTERIOFERRITIN"/>
    <property type="match status" value="1"/>
</dbReference>
<evidence type="ECO:0000256" key="3">
    <source>
        <dbReference type="ARBA" id="ARBA00022434"/>
    </source>
</evidence>
<dbReference type="EMBL" id="JBHSUS010000001">
    <property type="protein sequence ID" value="MFC6440709.1"/>
    <property type="molecule type" value="Genomic_DNA"/>
</dbReference>
<keyword evidence="6 8" id="KW-0408">Iron</keyword>
<comment type="catalytic activity">
    <reaction evidence="7">
        <text>Fe(2+)(in) = Fe(2+)(out)</text>
        <dbReference type="Rhea" id="RHEA:28486"/>
        <dbReference type="ChEBI" id="CHEBI:29033"/>
    </reaction>
</comment>
<gene>
    <name evidence="11" type="primary">bfr</name>
    <name evidence="11" type="ORF">ACFP85_11205</name>
</gene>
<accession>A0ABW1XKX5</accession>
<evidence type="ECO:0000256" key="2">
    <source>
        <dbReference type="ARBA" id="ARBA00008093"/>
    </source>
</evidence>
<dbReference type="Pfam" id="PF00210">
    <property type="entry name" value="Ferritin"/>
    <property type="match status" value="1"/>
</dbReference>
<dbReference type="PROSITE" id="PS50905">
    <property type="entry name" value="FERRITIN_LIKE"/>
    <property type="match status" value="1"/>
</dbReference>
<comment type="similarity">
    <text evidence="2 8 9">Belongs to the bacterioferritin family.</text>
</comment>
<dbReference type="InterPro" id="IPR012347">
    <property type="entry name" value="Ferritin-like"/>
</dbReference>
<dbReference type="InterPro" id="IPR008331">
    <property type="entry name" value="Ferritin_DPS_dom"/>
</dbReference>
<keyword evidence="5 8" id="KW-0479">Metal-binding</keyword>
<evidence type="ECO:0000313" key="12">
    <source>
        <dbReference type="Proteomes" id="UP001596364"/>
    </source>
</evidence>
<dbReference type="Proteomes" id="UP001596364">
    <property type="component" value="Unassembled WGS sequence"/>
</dbReference>
<evidence type="ECO:0000256" key="8">
    <source>
        <dbReference type="PIRNR" id="PIRNR002560"/>
    </source>
</evidence>
<dbReference type="PIRSF" id="PIRSF002560">
    <property type="entry name" value="Bacterioferritin"/>
    <property type="match status" value="1"/>
</dbReference>
<reference evidence="12" key="1">
    <citation type="journal article" date="2019" name="Int. J. Syst. Evol. Microbiol.">
        <title>The Global Catalogue of Microorganisms (GCM) 10K type strain sequencing project: providing services to taxonomists for standard genome sequencing and annotation.</title>
        <authorList>
            <consortium name="The Broad Institute Genomics Platform"/>
            <consortium name="The Broad Institute Genome Sequencing Center for Infectious Disease"/>
            <person name="Wu L."/>
            <person name="Ma J."/>
        </authorList>
    </citation>
    <scope>NUCLEOTIDE SEQUENCE [LARGE SCALE GENOMIC DNA]</scope>
    <source>
        <strain evidence="12">CGMCC 1.16031</strain>
    </source>
</reference>
<comment type="catalytic activity">
    <reaction evidence="8">
        <text>4 Fe(2+) + O2 + 4 H(+) = 4 Fe(3+) + 2 H2O</text>
        <dbReference type="Rhea" id="RHEA:11148"/>
        <dbReference type="ChEBI" id="CHEBI:15377"/>
        <dbReference type="ChEBI" id="CHEBI:15378"/>
        <dbReference type="ChEBI" id="CHEBI:15379"/>
        <dbReference type="ChEBI" id="CHEBI:29033"/>
        <dbReference type="ChEBI" id="CHEBI:29034"/>
        <dbReference type="EC" id="1.16.3.1"/>
    </reaction>
</comment>
<organism evidence="11 12">
    <name type="scientific">Pseudobowmanella zhangzhouensis</name>
    <dbReference type="NCBI Taxonomy" id="1537679"/>
    <lineage>
        <taxon>Bacteria</taxon>
        <taxon>Pseudomonadati</taxon>
        <taxon>Pseudomonadota</taxon>
        <taxon>Gammaproteobacteria</taxon>
        <taxon>Alteromonadales</taxon>
        <taxon>Alteromonadaceae</taxon>
    </lineage>
</organism>
<dbReference type="SUPFAM" id="SSF47240">
    <property type="entry name" value="Ferritin-like"/>
    <property type="match status" value="1"/>
</dbReference>
<keyword evidence="4 9" id="KW-0349">Heme</keyword>
<dbReference type="EC" id="1.16.3.1" evidence="8"/>
<dbReference type="NCBIfam" id="TIGR00754">
    <property type="entry name" value="bfr"/>
    <property type="match status" value="1"/>
</dbReference>
<dbReference type="InterPro" id="IPR009040">
    <property type="entry name" value="Ferritin-like_diiron"/>
</dbReference>
<evidence type="ECO:0000259" key="10">
    <source>
        <dbReference type="PROSITE" id="PS50905"/>
    </source>
</evidence>
<evidence type="ECO:0000256" key="5">
    <source>
        <dbReference type="ARBA" id="ARBA00022723"/>
    </source>
</evidence>
<dbReference type="InterPro" id="IPR009078">
    <property type="entry name" value="Ferritin-like_SF"/>
</dbReference>
<protein>
    <recommendedName>
        <fullName evidence="8 9">Bacterioferritin</fullName>
        <ecNumber evidence="8">1.16.3.1</ecNumber>
    </recommendedName>
</protein>
<keyword evidence="3 8" id="KW-0409">Iron storage</keyword>
<evidence type="ECO:0000313" key="11">
    <source>
        <dbReference type="EMBL" id="MFC6440709.1"/>
    </source>
</evidence>
<evidence type="ECO:0000256" key="6">
    <source>
        <dbReference type="ARBA" id="ARBA00023004"/>
    </source>
</evidence>